<proteinExistence type="inferred from homology"/>
<feature type="transmembrane region" description="Helical" evidence="9">
    <location>
        <begin position="410"/>
        <end position="428"/>
    </location>
</feature>
<evidence type="ECO:0000256" key="1">
    <source>
        <dbReference type="ARBA" id="ARBA00004651"/>
    </source>
</evidence>
<dbReference type="GO" id="GO:0015297">
    <property type="term" value="F:antiporter activity"/>
    <property type="evidence" value="ECO:0007669"/>
    <property type="project" value="UniProtKB-KW"/>
</dbReference>
<evidence type="ECO:0000313" key="11">
    <source>
        <dbReference type="EMBL" id="ANU62371.1"/>
    </source>
</evidence>
<dbReference type="PANTHER" id="PTHR33451:SF5">
    <property type="entry name" value="NA+_H+ ANTIPORTER"/>
    <property type="match status" value="1"/>
</dbReference>
<keyword evidence="12" id="KW-1185">Reference proteome</keyword>
<feature type="domain" description="Na+/H+ antiporter NhaC-like C-terminal" evidence="10">
    <location>
        <begin position="21"/>
        <end position="220"/>
    </location>
</feature>
<keyword evidence="4" id="KW-1003">Cell membrane</keyword>
<feature type="transmembrane region" description="Helical" evidence="9">
    <location>
        <begin position="328"/>
        <end position="351"/>
    </location>
</feature>
<dbReference type="InterPro" id="IPR018461">
    <property type="entry name" value="Na/H_Antiport_NhaC-like_C"/>
</dbReference>
<comment type="similarity">
    <text evidence="8">Belongs to the NhaC Na(+)/H(+) (TC 2.A.35) antiporter family.</text>
</comment>
<dbReference type="PANTHER" id="PTHR33451">
    <property type="entry name" value="MALATE-2H(+)/NA(+)-LACTATE ANTIPORTER"/>
    <property type="match status" value="1"/>
</dbReference>
<dbReference type="Proteomes" id="UP000186351">
    <property type="component" value="Chromosome"/>
</dbReference>
<keyword evidence="2" id="KW-0813">Transport</keyword>
<accession>A0A1Z2XFD1</accession>
<evidence type="ECO:0000256" key="3">
    <source>
        <dbReference type="ARBA" id="ARBA00022449"/>
    </source>
</evidence>
<protein>
    <submittedName>
        <fullName evidence="11">Sodium:proton antiporter</fullName>
    </submittedName>
</protein>
<evidence type="ECO:0000256" key="6">
    <source>
        <dbReference type="ARBA" id="ARBA00022989"/>
    </source>
</evidence>
<dbReference type="KEGG" id="pary:A4V02_00475"/>
<comment type="subcellular location">
    <subcellularLocation>
        <location evidence="1">Cell membrane</location>
        <topology evidence="1">Multi-pass membrane protein</topology>
    </subcellularLocation>
</comment>
<evidence type="ECO:0000256" key="9">
    <source>
        <dbReference type="SAM" id="Phobius"/>
    </source>
</evidence>
<keyword evidence="3" id="KW-0050">Antiport</keyword>
<evidence type="ECO:0000256" key="2">
    <source>
        <dbReference type="ARBA" id="ARBA00022448"/>
    </source>
</evidence>
<feature type="transmembrane region" description="Helical" evidence="9">
    <location>
        <begin position="79"/>
        <end position="96"/>
    </location>
</feature>
<feature type="domain" description="Na+/H+ antiporter NhaC-like C-terminal" evidence="10">
    <location>
        <begin position="241"/>
        <end position="427"/>
    </location>
</feature>
<feature type="transmembrane region" description="Helical" evidence="9">
    <location>
        <begin position="238"/>
        <end position="268"/>
    </location>
</feature>
<gene>
    <name evidence="11" type="ORF">A4V02_00475</name>
</gene>
<keyword evidence="6 9" id="KW-1133">Transmembrane helix</keyword>
<evidence type="ECO:0000313" key="12">
    <source>
        <dbReference type="Proteomes" id="UP000186351"/>
    </source>
</evidence>
<dbReference type="InterPro" id="IPR052180">
    <property type="entry name" value="NhaC_Na-H+_Antiporter"/>
</dbReference>
<dbReference type="Pfam" id="PF03553">
    <property type="entry name" value="Na_H_antiporter"/>
    <property type="match status" value="2"/>
</dbReference>
<dbReference type="AlphaFoldDB" id="A0A1B1S6F1"/>
<dbReference type="GO" id="GO:0005886">
    <property type="term" value="C:plasma membrane"/>
    <property type="evidence" value="ECO:0007669"/>
    <property type="project" value="UniProtKB-SubCell"/>
</dbReference>
<dbReference type="STRING" id="1796646.A4V02_00475"/>
<feature type="transmembrane region" description="Helical" evidence="9">
    <location>
        <begin position="117"/>
        <end position="146"/>
    </location>
</feature>
<evidence type="ECO:0000256" key="4">
    <source>
        <dbReference type="ARBA" id="ARBA00022475"/>
    </source>
</evidence>
<accession>A0A1B1S6F1</accession>
<keyword evidence="7 9" id="KW-0472">Membrane</keyword>
<keyword evidence="5 9" id="KW-0812">Transmembrane</keyword>
<evidence type="ECO:0000256" key="8">
    <source>
        <dbReference type="ARBA" id="ARBA00038435"/>
    </source>
</evidence>
<reference evidence="12" key="1">
    <citation type="submission" date="2016-04" db="EMBL/GenBank/DDBJ databases">
        <title>Complete Genome Sequences of Twelve Strains of a Stable Defined Moderately Diverse Mouse Microbiota 2 (sDMDMm2).</title>
        <authorList>
            <person name="Uchimura Y."/>
            <person name="Wyss M."/>
            <person name="Brugiroux S."/>
            <person name="Limenitakis J.P."/>
            <person name="Stecher B."/>
            <person name="McCoy K.D."/>
            <person name="Macpherson A.J."/>
        </authorList>
    </citation>
    <scope>NUCLEOTIDE SEQUENCE [LARGE SCALE GENOMIC DNA]</scope>
    <source>
        <strain evidence="12">YL27</strain>
    </source>
</reference>
<sequence length="446" mass="47058">MKESPAPHIPARRGLLAISPILVFLFFYLAVSVIIGDFYKMPIAVALLLGSAWAVVIMHGKPLSERVEIFSRDAGSSNVMYMVWIFILAGAFAALAREIGAIEATVHLALRFLPVEMLIPGLFAAACFISLAIGTSVGTVVALTPLAVELAQSESGNVPFFVAVVLGGAFFGDNLSFISDTTIAATRTQGCRMRDKFRVNLWIALPAAVASLILYVILGVRLPDMASLSGSNPLLVAPYLLIILLALAGLNVTVVLSIGIVVAIILGLCTGHDIISLFGFMGRGIDSVGQLIIITLLAAGMLGLIKAAGGIDYILQVLTRRIRGPRGAQAGIALVVGLVNLCTANNTVAIITVGQLASSLSKRFGVDPRKAASLLDTSSCIVQSLIPYGAQTLLATSLASISPVATWPYLYYPWALAVFLILSVVFRFPRLATISPPVSTNDNTNP</sequence>
<feature type="transmembrane region" description="Helical" evidence="9">
    <location>
        <begin position="42"/>
        <end position="59"/>
    </location>
</feature>
<evidence type="ECO:0000256" key="5">
    <source>
        <dbReference type="ARBA" id="ARBA00022692"/>
    </source>
</evidence>
<feature type="transmembrane region" description="Helical" evidence="9">
    <location>
        <begin position="158"/>
        <end position="178"/>
    </location>
</feature>
<feature type="transmembrane region" description="Helical" evidence="9">
    <location>
        <begin position="199"/>
        <end position="218"/>
    </location>
</feature>
<feature type="transmembrane region" description="Helical" evidence="9">
    <location>
        <begin position="288"/>
        <end position="308"/>
    </location>
</feature>
<dbReference type="RefSeq" id="WP_068959770.1">
    <property type="nucleotide sequence ID" value="NZ_CAJTAP010000016.1"/>
</dbReference>
<dbReference type="EMBL" id="CP015402">
    <property type="protein sequence ID" value="ANU62371.1"/>
    <property type="molecule type" value="Genomic_DNA"/>
</dbReference>
<feature type="transmembrane region" description="Helical" evidence="9">
    <location>
        <begin position="15"/>
        <end position="35"/>
    </location>
</feature>
<evidence type="ECO:0000259" key="10">
    <source>
        <dbReference type="Pfam" id="PF03553"/>
    </source>
</evidence>
<organism evidence="11 12">
    <name type="scientific">Muribaculum intestinale</name>
    <dbReference type="NCBI Taxonomy" id="1796646"/>
    <lineage>
        <taxon>Bacteria</taxon>
        <taxon>Pseudomonadati</taxon>
        <taxon>Bacteroidota</taxon>
        <taxon>Bacteroidia</taxon>
        <taxon>Bacteroidales</taxon>
        <taxon>Muribaculaceae</taxon>
        <taxon>Muribaculum</taxon>
    </lineage>
</organism>
<name>A0A1B1S6F1_9BACT</name>
<dbReference type="OrthoDB" id="9790605at2"/>
<dbReference type="GeneID" id="65535311"/>
<evidence type="ECO:0000256" key="7">
    <source>
        <dbReference type="ARBA" id="ARBA00023136"/>
    </source>
</evidence>